<reference evidence="3" key="1">
    <citation type="submission" date="2020-01" db="EMBL/GenBank/DDBJ databases">
        <title>Genome Sequencing of Three Apophysomyces-Like Fungal Strains Confirms a Novel Fungal Genus in the Mucoromycota with divergent Burkholderia-like Endosymbiotic Bacteria.</title>
        <authorList>
            <person name="Stajich J.E."/>
            <person name="Macias A.M."/>
            <person name="Carter-House D."/>
            <person name="Lovett B."/>
            <person name="Kasson L.R."/>
            <person name="Berry K."/>
            <person name="Grigoriev I."/>
            <person name="Chang Y."/>
            <person name="Spatafora J."/>
            <person name="Kasson M.T."/>
        </authorList>
    </citation>
    <scope>NUCLEOTIDE SEQUENCE</scope>
    <source>
        <strain evidence="3">NRRL A-21654</strain>
    </source>
</reference>
<sequence>MKELPNIHDYRQNKLLASSIYHNNDPYRAARKSQRTEVKDANQPLESRIDSTDSNREMAEVEGVHSRTASDSSTSRLATNAIIGQPMQQILQQESYTNYDYYDDDPYATPGIDKKKNKSRTDTGRANSYLPYSHHQRDPFKPATPIYIEEQPSTPFKERGGSMLQDDLIMDMDQTPSRLPARTFTPRPTADLEILSEIKKKKPKKRYCGLRLRTLIVIAVFFAAVTGTIWYFVWPRVPRTVVDNIDMIRALDASNKSLSISTTWRVSMKIDNEMNWIPTPISNIAIAVLNSETLVALGVANSGPMELAPRYKWQEFSVPMNISYSTNDPNDPTFRNLYDACGIQIRNVVPVAKQQLLQIMFQLTYKIAGIAWTTTKAIPIPDGVKCPMDLVQ</sequence>
<gene>
    <name evidence="3" type="ORF">EC973_007135</name>
</gene>
<keyword evidence="4" id="KW-1185">Reference proteome</keyword>
<feature type="region of interest" description="Disordered" evidence="1">
    <location>
        <begin position="108"/>
        <end position="135"/>
    </location>
</feature>
<comment type="caution">
    <text evidence="3">The sequence shown here is derived from an EMBL/GenBank/DDBJ whole genome shotgun (WGS) entry which is preliminary data.</text>
</comment>
<name>A0A8H7ET16_9FUNG</name>
<evidence type="ECO:0000256" key="1">
    <source>
        <dbReference type="SAM" id="MobiDB-lite"/>
    </source>
</evidence>
<dbReference type="OrthoDB" id="5582002at2759"/>
<feature type="region of interest" description="Disordered" evidence="1">
    <location>
        <begin position="32"/>
        <end position="75"/>
    </location>
</feature>
<keyword evidence="2" id="KW-0812">Transmembrane</keyword>
<protein>
    <submittedName>
        <fullName evidence="3">Uncharacterized protein</fullName>
    </submittedName>
</protein>
<proteinExistence type="predicted"/>
<dbReference type="AlphaFoldDB" id="A0A8H7ET16"/>
<evidence type="ECO:0000313" key="4">
    <source>
        <dbReference type="Proteomes" id="UP000605846"/>
    </source>
</evidence>
<organism evidence="3 4">
    <name type="scientific">Apophysomyces ossiformis</name>
    <dbReference type="NCBI Taxonomy" id="679940"/>
    <lineage>
        <taxon>Eukaryota</taxon>
        <taxon>Fungi</taxon>
        <taxon>Fungi incertae sedis</taxon>
        <taxon>Mucoromycota</taxon>
        <taxon>Mucoromycotina</taxon>
        <taxon>Mucoromycetes</taxon>
        <taxon>Mucorales</taxon>
        <taxon>Mucorineae</taxon>
        <taxon>Mucoraceae</taxon>
        <taxon>Apophysomyces</taxon>
    </lineage>
</organism>
<feature type="compositionally biased region" description="Basic and acidic residues" evidence="1">
    <location>
        <begin position="47"/>
        <end position="65"/>
    </location>
</feature>
<evidence type="ECO:0000313" key="3">
    <source>
        <dbReference type="EMBL" id="KAF7732030.1"/>
    </source>
</evidence>
<keyword evidence="2" id="KW-1133">Transmembrane helix</keyword>
<dbReference type="EMBL" id="JABAYA010000005">
    <property type="protein sequence ID" value="KAF7732030.1"/>
    <property type="molecule type" value="Genomic_DNA"/>
</dbReference>
<evidence type="ECO:0000256" key="2">
    <source>
        <dbReference type="SAM" id="Phobius"/>
    </source>
</evidence>
<feature type="transmembrane region" description="Helical" evidence="2">
    <location>
        <begin position="210"/>
        <end position="234"/>
    </location>
</feature>
<keyword evidence="2" id="KW-0472">Membrane</keyword>
<accession>A0A8H7ET16</accession>
<dbReference type="Proteomes" id="UP000605846">
    <property type="component" value="Unassembled WGS sequence"/>
</dbReference>